<accession>A0A418KG48</accession>
<feature type="compositionally biased region" description="Basic and acidic residues" evidence="1">
    <location>
        <begin position="365"/>
        <end position="381"/>
    </location>
</feature>
<dbReference type="InterPro" id="IPR036259">
    <property type="entry name" value="MFS_trans_sf"/>
</dbReference>
<feature type="compositionally biased region" description="Polar residues" evidence="1">
    <location>
        <begin position="78"/>
        <end position="97"/>
    </location>
</feature>
<evidence type="ECO:0000256" key="1">
    <source>
        <dbReference type="SAM" id="MobiDB-lite"/>
    </source>
</evidence>
<dbReference type="InterPro" id="IPR021235">
    <property type="entry name" value="DUF2637"/>
</dbReference>
<organism evidence="3 4">
    <name type="scientific">Jiangella rhizosphaerae</name>
    <dbReference type="NCBI Taxonomy" id="2293569"/>
    <lineage>
        <taxon>Bacteria</taxon>
        <taxon>Bacillati</taxon>
        <taxon>Actinomycetota</taxon>
        <taxon>Actinomycetes</taxon>
        <taxon>Jiangellales</taxon>
        <taxon>Jiangellaceae</taxon>
        <taxon>Jiangella</taxon>
    </lineage>
</organism>
<dbReference type="AlphaFoldDB" id="A0A418KG48"/>
<feature type="compositionally biased region" description="Basic and acidic residues" evidence="1">
    <location>
        <begin position="38"/>
        <end position="59"/>
    </location>
</feature>
<dbReference type="EMBL" id="QUAL01000441">
    <property type="protein sequence ID" value="RIQ10848.1"/>
    <property type="molecule type" value="Genomic_DNA"/>
</dbReference>
<gene>
    <name evidence="3" type="ORF">DY240_31175</name>
</gene>
<keyword evidence="2" id="KW-0472">Membrane</keyword>
<keyword evidence="2" id="KW-0812">Transmembrane</keyword>
<dbReference type="SUPFAM" id="SSF103473">
    <property type="entry name" value="MFS general substrate transporter"/>
    <property type="match status" value="1"/>
</dbReference>
<reference evidence="3 4" key="1">
    <citation type="submission" date="2018-09" db="EMBL/GenBank/DDBJ databases">
        <title>Isolation, diversity and antifungal activity of actinobacteria from wheat.</title>
        <authorList>
            <person name="Han C."/>
        </authorList>
    </citation>
    <scope>NUCLEOTIDE SEQUENCE [LARGE SCALE GENOMIC DNA]</scope>
    <source>
        <strain evidence="3 4">NEAU-YY265</strain>
    </source>
</reference>
<name>A0A418KG48_9ACTN</name>
<evidence type="ECO:0000313" key="4">
    <source>
        <dbReference type="Proteomes" id="UP000284057"/>
    </source>
</evidence>
<keyword evidence="4" id="KW-1185">Reference proteome</keyword>
<dbReference type="Proteomes" id="UP000284057">
    <property type="component" value="Unassembled WGS sequence"/>
</dbReference>
<feature type="compositionally biased region" description="Basic and acidic residues" evidence="1">
    <location>
        <begin position="98"/>
        <end position="107"/>
    </location>
</feature>
<keyword evidence="2" id="KW-1133">Transmembrane helix</keyword>
<protein>
    <submittedName>
        <fullName evidence="3">DUF2637 domain-containing protein</fullName>
    </submittedName>
</protein>
<proteinExistence type="predicted"/>
<feature type="transmembrane region" description="Helical" evidence="2">
    <location>
        <begin position="161"/>
        <end position="181"/>
    </location>
</feature>
<dbReference type="Pfam" id="PF10935">
    <property type="entry name" value="DUF2637"/>
    <property type="match status" value="1"/>
</dbReference>
<sequence length="381" mass="40617">MRARRAVRLVVGGLRTFVMCARTVKTETHSQNVRGTGHPRDERRSTERWHESGVERRMSIETLSAGTVPVHADDATSDRPSAQPSERATGSGSQPTTGEHEKRERAQRARMHRRGATPPSRRLIAMIAATVVALAIGAFTLSFDALRELATVAGLNRSIAWLWPLIVDGFILLATAAAVALRDRGPRVTWYPWATLIVFAAISVAGNALHASSHANREAVSVTVASIVSAVPAVALLLASHLLVVLLSPPPTPASWSAGADSAGRPAPAVNHRARASVNREVAAADRGGASASAQVDSDVNERVRMRAPRPTAVEPELGAWVAAERAAGRNVTGNDVARFLSVSPATGRRRLAALRATQVGEDAQEQRPDHVRTDEVVCAQ</sequence>
<evidence type="ECO:0000313" key="3">
    <source>
        <dbReference type="EMBL" id="RIQ10848.1"/>
    </source>
</evidence>
<feature type="transmembrane region" description="Helical" evidence="2">
    <location>
        <begin position="123"/>
        <end position="141"/>
    </location>
</feature>
<feature type="region of interest" description="Disordered" evidence="1">
    <location>
        <begin position="28"/>
        <end position="117"/>
    </location>
</feature>
<feature type="region of interest" description="Disordered" evidence="1">
    <location>
        <begin position="360"/>
        <end position="381"/>
    </location>
</feature>
<feature type="transmembrane region" description="Helical" evidence="2">
    <location>
        <begin position="193"/>
        <end position="212"/>
    </location>
</feature>
<comment type="caution">
    <text evidence="3">The sequence shown here is derived from an EMBL/GenBank/DDBJ whole genome shotgun (WGS) entry which is preliminary data.</text>
</comment>
<evidence type="ECO:0000256" key="2">
    <source>
        <dbReference type="SAM" id="Phobius"/>
    </source>
</evidence>
<feature type="transmembrane region" description="Helical" evidence="2">
    <location>
        <begin position="224"/>
        <end position="247"/>
    </location>
</feature>